<evidence type="ECO:0000259" key="7">
    <source>
        <dbReference type="Pfam" id="PF04572"/>
    </source>
</evidence>
<dbReference type="SUPFAM" id="SSF53448">
    <property type="entry name" value="Nucleotide-diphospho-sugar transferases"/>
    <property type="match status" value="2"/>
</dbReference>
<organism evidence="8 9">
    <name type="scientific">Rhizoclosmatium globosum</name>
    <dbReference type="NCBI Taxonomy" id="329046"/>
    <lineage>
        <taxon>Eukaryota</taxon>
        <taxon>Fungi</taxon>
        <taxon>Fungi incertae sedis</taxon>
        <taxon>Chytridiomycota</taxon>
        <taxon>Chytridiomycota incertae sedis</taxon>
        <taxon>Chytridiomycetes</taxon>
        <taxon>Chytridiales</taxon>
        <taxon>Chytriomycetaceae</taxon>
        <taxon>Rhizoclosmatium</taxon>
    </lineage>
</organism>
<dbReference type="Gene3D" id="3.90.550.20">
    <property type="match status" value="2"/>
</dbReference>
<protein>
    <recommendedName>
        <fullName evidence="7">Alpha 1,4-glycosyltransferase domain-containing protein</fullName>
    </recommendedName>
</protein>
<name>A0A1Y2CR64_9FUNG</name>
<dbReference type="PANTHER" id="PTHR12042">
    <property type="entry name" value="LACTOSYLCERAMIDE 4-ALPHA-GALACTOSYLTRANSFERASE ALPHA- 1,4-GALACTOSYLTRANSFERASE"/>
    <property type="match status" value="1"/>
</dbReference>
<keyword evidence="5" id="KW-0333">Golgi apparatus</keyword>
<feature type="domain" description="Alpha 1,4-glycosyltransferase" evidence="7">
    <location>
        <begin position="691"/>
        <end position="807"/>
    </location>
</feature>
<evidence type="ECO:0000256" key="3">
    <source>
        <dbReference type="ARBA" id="ARBA00022676"/>
    </source>
</evidence>
<dbReference type="GO" id="GO:0016758">
    <property type="term" value="F:hexosyltransferase activity"/>
    <property type="evidence" value="ECO:0007669"/>
    <property type="project" value="TreeGrafter"/>
</dbReference>
<evidence type="ECO:0000313" key="8">
    <source>
        <dbReference type="EMBL" id="ORY49453.1"/>
    </source>
</evidence>
<evidence type="ECO:0000256" key="6">
    <source>
        <dbReference type="ARBA" id="ARBA00023136"/>
    </source>
</evidence>
<keyword evidence="6" id="KW-0472">Membrane</keyword>
<reference evidence="8 9" key="1">
    <citation type="submission" date="2016-07" db="EMBL/GenBank/DDBJ databases">
        <title>Pervasive Adenine N6-methylation of Active Genes in Fungi.</title>
        <authorList>
            <consortium name="DOE Joint Genome Institute"/>
            <person name="Mondo S.J."/>
            <person name="Dannebaum R.O."/>
            <person name="Kuo R.C."/>
            <person name="Labutti K."/>
            <person name="Haridas S."/>
            <person name="Kuo A."/>
            <person name="Salamov A."/>
            <person name="Ahrendt S.R."/>
            <person name="Lipzen A."/>
            <person name="Sullivan W."/>
            <person name="Andreopoulos W.B."/>
            <person name="Clum A."/>
            <person name="Lindquist E."/>
            <person name="Daum C."/>
            <person name="Ramamoorthy G.K."/>
            <person name="Gryganskyi A."/>
            <person name="Culley D."/>
            <person name="Magnuson J.K."/>
            <person name="James T.Y."/>
            <person name="O'Malley M.A."/>
            <person name="Stajich J.E."/>
            <person name="Spatafora J.W."/>
            <person name="Visel A."/>
            <person name="Grigoriev I.V."/>
        </authorList>
    </citation>
    <scope>NUCLEOTIDE SEQUENCE [LARGE SCALE GENOMIC DNA]</scope>
    <source>
        <strain evidence="8 9">JEL800</strain>
    </source>
</reference>
<dbReference type="OrthoDB" id="409543at2759"/>
<evidence type="ECO:0000256" key="4">
    <source>
        <dbReference type="ARBA" id="ARBA00022679"/>
    </source>
</evidence>
<dbReference type="InterPro" id="IPR007577">
    <property type="entry name" value="GlycoTrfase_DXD_sugar-bd_CS"/>
</dbReference>
<evidence type="ECO:0000313" key="9">
    <source>
        <dbReference type="Proteomes" id="UP000193642"/>
    </source>
</evidence>
<comment type="similarity">
    <text evidence="2">Belongs to the glycosyltransferase 32 family.</text>
</comment>
<comment type="caution">
    <text evidence="8">The sequence shown here is derived from an EMBL/GenBank/DDBJ whole genome shotgun (WGS) entry which is preliminary data.</text>
</comment>
<dbReference type="PANTHER" id="PTHR12042:SF21">
    <property type="entry name" value="ALPHA1,4-GALACTOSYLTRANSFERASE 1-RELATED"/>
    <property type="match status" value="1"/>
</dbReference>
<dbReference type="InterPro" id="IPR051981">
    <property type="entry name" value="Glycosyltransf_32"/>
</dbReference>
<accession>A0A1Y2CR64</accession>
<evidence type="ECO:0000256" key="2">
    <source>
        <dbReference type="ARBA" id="ARBA00009003"/>
    </source>
</evidence>
<keyword evidence="9" id="KW-1185">Reference proteome</keyword>
<dbReference type="STRING" id="329046.A0A1Y2CR64"/>
<dbReference type="EMBL" id="MCGO01000009">
    <property type="protein sequence ID" value="ORY49453.1"/>
    <property type="molecule type" value="Genomic_DNA"/>
</dbReference>
<proteinExistence type="inferred from homology"/>
<dbReference type="InterPro" id="IPR029044">
    <property type="entry name" value="Nucleotide-diphossugar_trans"/>
</dbReference>
<dbReference type="GO" id="GO:0000139">
    <property type="term" value="C:Golgi membrane"/>
    <property type="evidence" value="ECO:0007669"/>
    <property type="project" value="UniProtKB-SubCell"/>
</dbReference>
<dbReference type="Pfam" id="PF04488">
    <property type="entry name" value="Gly_transf_sug"/>
    <property type="match status" value="2"/>
</dbReference>
<dbReference type="InterPro" id="IPR007652">
    <property type="entry name" value="A1-4-GlycosylTfrase_dom"/>
</dbReference>
<sequence>MKVHLKYRRLIVAALATVVFLCHTWNWLSPQLLSSSDSKQTESGNKGIVPLAEDKVAIPNDPLLPPPEDAEPATPKDGCQKFFARATSPNTILLGPTLESEPQEYENIPQNIFFLHYNERLMNPRYLCSLESAARQNPDHKIYLFARNAKDFRRDVSKWLSRVGGAMNDMLEIRELDWADQMMGTPLEPWWTEGRWKDSSWVDQNLGNAFRMGLIYKMGGVYMDLDIISLNPVRGLGRAISMQDKDWFNNAVFSLEKEDKFAWKMMEEFVDGFKGHIWARNGPRMVTRTYKKYCEQDEIDESMAEVCKTLAVMPTERFFPIQYEQREKLFEAFDESCDLMEQISRESVGIHWWNKRVQTSTISTKTMLTVLMKSHCPAVFESFPESQLGVDEKAKVGAPAEVKGGDASMAFDKKKNGFEQILMLFSRKLLHTRWKLSPSLFTSISSLLLASMYIALFWFSMDDVEPVKTEEVNLPIKASSIQPVALPSEKASKPESNLFGNLSLKITTSDPSCQRFLDRAASPGSYFLTPNDRNSTNTSLISPQIPKQIFFLHYNNELQQPRRLCSIESAARQNPDHRIIIYAKRKNTFETKIKKWRKNAGLDRRLVVKELKWGDAMVDTPLFEWWKERKWARSKWPEQNLGNAFRLGMLWKFGGVYSDLDIISVNPVKELGRTVARQDKKNTNNAFFSVEPRDPFIWEIMKQFVRGFRGDKWGHNGPAAVTRTLRKCKIPECQSIELADPMRFFPFNYTSAIDQTYWDDSCEMMGRIADESIGVHYWDKRLKNIQDLRKTSILRIIMISHCPVLVNTFSHKELGMRTDDSMKK</sequence>
<dbReference type="Pfam" id="PF04572">
    <property type="entry name" value="Gb3_synth"/>
    <property type="match status" value="2"/>
</dbReference>
<feature type="domain" description="Alpha 1,4-glycosyltransferase" evidence="7">
    <location>
        <begin position="256"/>
        <end position="381"/>
    </location>
</feature>
<comment type="subcellular location">
    <subcellularLocation>
        <location evidence="1">Golgi apparatus membrane</location>
        <topology evidence="1">Single-pass type II membrane protein</topology>
    </subcellularLocation>
</comment>
<gene>
    <name evidence="8" type="ORF">BCR33DRAFT_847427</name>
</gene>
<dbReference type="AlphaFoldDB" id="A0A1Y2CR64"/>
<keyword evidence="4" id="KW-0808">Transferase</keyword>
<dbReference type="GO" id="GO:0006688">
    <property type="term" value="P:glycosphingolipid biosynthetic process"/>
    <property type="evidence" value="ECO:0007669"/>
    <property type="project" value="TreeGrafter"/>
</dbReference>
<evidence type="ECO:0000256" key="1">
    <source>
        <dbReference type="ARBA" id="ARBA00004323"/>
    </source>
</evidence>
<dbReference type="Proteomes" id="UP000193642">
    <property type="component" value="Unassembled WGS sequence"/>
</dbReference>
<keyword evidence="3" id="KW-0328">Glycosyltransferase</keyword>
<evidence type="ECO:0000256" key="5">
    <source>
        <dbReference type="ARBA" id="ARBA00023034"/>
    </source>
</evidence>